<evidence type="ECO:0000259" key="9">
    <source>
        <dbReference type="PROSITE" id="PS50850"/>
    </source>
</evidence>
<feature type="transmembrane region" description="Helical" evidence="8">
    <location>
        <begin position="284"/>
        <end position="302"/>
    </location>
</feature>
<evidence type="ECO:0000256" key="3">
    <source>
        <dbReference type="ARBA" id="ARBA00007520"/>
    </source>
</evidence>
<feature type="domain" description="Major facilitator superfamily (MFS) profile" evidence="9">
    <location>
        <begin position="8"/>
        <end position="396"/>
    </location>
</feature>
<comment type="caution">
    <text evidence="10">The sequence shown here is derived from an EMBL/GenBank/DDBJ whole genome shotgun (WGS) entry which is preliminary data.</text>
</comment>
<dbReference type="InterPro" id="IPR001958">
    <property type="entry name" value="Tet-R_TetA/multi-R_MdtG-like"/>
</dbReference>
<dbReference type="InterPro" id="IPR011701">
    <property type="entry name" value="MFS"/>
</dbReference>
<feature type="transmembrane region" description="Helical" evidence="8">
    <location>
        <begin position="104"/>
        <end position="125"/>
    </location>
</feature>
<evidence type="ECO:0000256" key="8">
    <source>
        <dbReference type="SAM" id="Phobius"/>
    </source>
</evidence>
<evidence type="ECO:0000256" key="6">
    <source>
        <dbReference type="ARBA" id="ARBA00022989"/>
    </source>
</evidence>
<feature type="transmembrane region" description="Helical" evidence="8">
    <location>
        <begin position="374"/>
        <end position="395"/>
    </location>
</feature>
<organism evidence="10 11">
    <name type="scientific">Dyadobacter luticola</name>
    <dbReference type="NCBI Taxonomy" id="1979387"/>
    <lineage>
        <taxon>Bacteria</taxon>
        <taxon>Pseudomonadati</taxon>
        <taxon>Bacteroidota</taxon>
        <taxon>Cytophagia</taxon>
        <taxon>Cytophagales</taxon>
        <taxon>Spirosomataceae</taxon>
        <taxon>Dyadobacter</taxon>
    </lineage>
</organism>
<keyword evidence="6 8" id="KW-1133">Transmembrane helix</keyword>
<feature type="transmembrane region" description="Helical" evidence="8">
    <location>
        <begin position="216"/>
        <end position="233"/>
    </location>
</feature>
<feature type="transmembrane region" description="Helical" evidence="8">
    <location>
        <begin position="7"/>
        <end position="30"/>
    </location>
</feature>
<dbReference type="RefSeq" id="WP_138365609.1">
    <property type="nucleotide sequence ID" value="NZ_VCEJ01000004.1"/>
</dbReference>
<feature type="transmembrane region" description="Helical" evidence="8">
    <location>
        <begin position="50"/>
        <end position="70"/>
    </location>
</feature>
<keyword evidence="7 8" id="KW-0472">Membrane</keyword>
<evidence type="ECO:0000256" key="1">
    <source>
        <dbReference type="ARBA" id="ARBA00003279"/>
    </source>
</evidence>
<dbReference type="SUPFAM" id="SSF103473">
    <property type="entry name" value="MFS general substrate transporter"/>
    <property type="match status" value="1"/>
</dbReference>
<dbReference type="PANTHER" id="PTHR23504:SF15">
    <property type="entry name" value="MAJOR FACILITATOR SUPERFAMILY (MFS) PROFILE DOMAIN-CONTAINING PROTEIN"/>
    <property type="match status" value="1"/>
</dbReference>
<dbReference type="InterPro" id="IPR036259">
    <property type="entry name" value="MFS_trans_sf"/>
</dbReference>
<dbReference type="PANTHER" id="PTHR23504">
    <property type="entry name" value="MAJOR FACILITATOR SUPERFAMILY DOMAIN-CONTAINING PROTEIN 10"/>
    <property type="match status" value="1"/>
</dbReference>
<comment type="subcellular location">
    <subcellularLocation>
        <location evidence="2">Membrane</location>
        <topology evidence="2">Multi-pass membrane protein</topology>
    </subcellularLocation>
</comment>
<dbReference type="OrthoDB" id="9793283at2"/>
<evidence type="ECO:0000313" key="11">
    <source>
        <dbReference type="Proteomes" id="UP000306402"/>
    </source>
</evidence>
<dbReference type="InterPro" id="IPR005829">
    <property type="entry name" value="Sugar_transporter_CS"/>
</dbReference>
<feature type="transmembrane region" description="Helical" evidence="8">
    <location>
        <begin position="253"/>
        <end position="272"/>
    </location>
</feature>
<proteinExistence type="inferred from homology"/>
<dbReference type="Gene3D" id="1.20.1250.20">
    <property type="entry name" value="MFS general substrate transporter like domains"/>
    <property type="match status" value="1"/>
</dbReference>
<dbReference type="Proteomes" id="UP000306402">
    <property type="component" value="Unassembled WGS sequence"/>
</dbReference>
<dbReference type="CDD" id="cd17388">
    <property type="entry name" value="MFS_TetA"/>
    <property type="match status" value="1"/>
</dbReference>
<protein>
    <submittedName>
        <fullName evidence="10">TCR/Tet family MFS transporter</fullName>
    </submittedName>
</protein>
<keyword evidence="11" id="KW-1185">Reference proteome</keyword>
<evidence type="ECO:0000256" key="2">
    <source>
        <dbReference type="ARBA" id="ARBA00004141"/>
    </source>
</evidence>
<comment type="similarity">
    <text evidence="3">Belongs to the major facilitator superfamily. TCR/Tet family.</text>
</comment>
<name>A0A5R9KVV9_9BACT</name>
<evidence type="ECO:0000256" key="5">
    <source>
        <dbReference type="ARBA" id="ARBA00022692"/>
    </source>
</evidence>
<evidence type="ECO:0000313" key="10">
    <source>
        <dbReference type="EMBL" id="TLV00229.1"/>
    </source>
</evidence>
<feature type="transmembrane region" description="Helical" evidence="8">
    <location>
        <begin position="137"/>
        <end position="159"/>
    </location>
</feature>
<gene>
    <name evidence="10" type="ORF">FEN17_12040</name>
</gene>
<dbReference type="PROSITE" id="PS50850">
    <property type="entry name" value="MFS"/>
    <property type="match status" value="1"/>
</dbReference>
<reference evidence="10 11" key="1">
    <citation type="submission" date="2019-05" db="EMBL/GenBank/DDBJ databases">
        <authorList>
            <person name="Qu J.-H."/>
        </authorList>
    </citation>
    <scope>NUCLEOTIDE SEQUENCE [LARGE SCALE GENOMIC DNA]</scope>
    <source>
        <strain evidence="10 11">T17</strain>
    </source>
</reference>
<keyword evidence="5 8" id="KW-0812">Transmembrane</keyword>
<keyword evidence="4" id="KW-0813">Transport</keyword>
<dbReference type="GO" id="GO:0016020">
    <property type="term" value="C:membrane"/>
    <property type="evidence" value="ECO:0007669"/>
    <property type="project" value="UniProtKB-SubCell"/>
</dbReference>
<comment type="function">
    <text evidence="1">Resistance to tetracycline by an active tetracycline efflux. This is an energy-dependent process that decreases the accumulation of the antibiotic in whole cells. This protein functions as a metal-tetracycline/H(+) antiporter.</text>
</comment>
<feature type="transmembrane region" description="Helical" evidence="8">
    <location>
        <begin position="165"/>
        <end position="185"/>
    </location>
</feature>
<sequence length="413" mass="44689">MTAKRTPALGFIFITLLIDVIGLGIIIPVMPKLISELTGDNISAASRDGGWLLFAYASMQFVCAPIIGALSDQFGRRPVLLASLFGFGIDYIFLAFAPTLAWLYVGRIIAGILGASFTTGAAYIADISTPEKRAQNFGLLGAAFGLGFIIGPVVGGLLGQFGTRVPFMAAAGFSLLNWLYGYFILPESLALENRRKFQWSRANPIGSLQNLKRYPVIYGLIFSLGLVYIAVHAVQSNWAFYVIEKFKWDEAHIGYSLGAVGILSAVVQGYLIRLILPKLGQRRGVYVGLLLYALGFVLYAFATEGWMMYVFMIPYILGSIAGPSIQGIISTQVAANEQGEIQGALTSLQSLTSIIGPPLMTNLFSTFTRPEAKIYFPGAPMLTAAILTLASTILARRSLKKNLIEPSKEVPGK</sequence>
<dbReference type="InterPro" id="IPR020846">
    <property type="entry name" value="MFS_dom"/>
</dbReference>
<dbReference type="GO" id="GO:0022857">
    <property type="term" value="F:transmembrane transporter activity"/>
    <property type="evidence" value="ECO:0007669"/>
    <property type="project" value="InterPro"/>
</dbReference>
<dbReference type="PRINTS" id="PR01035">
    <property type="entry name" value="TCRTETA"/>
</dbReference>
<dbReference type="AlphaFoldDB" id="A0A5R9KVV9"/>
<evidence type="ECO:0000256" key="4">
    <source>
        <dbReference type="ARBA" id="ARBA00022448"/>
    </source>
</evidence>
<feature type="transmembrane region" description="Helical" evidence="8">
    <location>
        <begin position="79"/>
        <end position="98"/>
    </location>
</feature>
<dbReference type="Pfam" id="PF07690">
    <property type="entry name" value="MFS_1"/>
    <property type="match status" value="1"/>
</dbReference>
<accession>A0A5R9KVV9</accession>
<dbReference type="EMBL" id="VCEJ01000004">
    <property type="protein sequence ID" value="TLV00229.1"/>
    <property type="molecule type" value="Genomic_DNA"/>
</dbReference>
<dbReference type="PROSITE" id="PS00216">
    <property type="entry name" value="SUGAR_TRANSPORT_1"/>
    <property type="match status" value="1"/>
</dbReference>
<evidence type="ECO:0000256" key="7">
    <source>
        <dbReference type="ARBA" id="ARBA00023136"/>
    </source>
</evidence>